<dbReference type="EMBL" id="FMUS01000026">
    <property type="protein sequence ID" value="SCY98938.1"/>
    <property type="molecule type" value="Genomic_DNA"/>
</dbReference>
<evidence type="ECO:0000313" key="1">
    <source>
        <dbReference type="EMBL" id="SCY98938.1"/>
    </source>
</evidence>
<proteinExistence type="predicted"/>
<dbReference type="OrthoDB" id="3401376at2"/>
<dbReference type="STRING" id="1120976.SAMN03080606_03428"/>
<dbReference type="Proteomes" id="UP000198636">
    <property type="component" value="Unassembled WGS sequence"/>
</dbReference>
<dbReference type="Pfam" id="PF12982">
    <property type="entry name" value="DUF3866"/>
    <property type="match status" value="1"/>
</dbReference>
<accession>A0A1G5KFS7</accession>
<organism evidence="1 2">
    <name type="scientific">Alkaliphilus peptidifermentans DSM 18978</name>
    <dbReference type="NCBI Taxonomy" id="1120976"/>
    <lineage>
        <taxon>Bacteria</taxon>
        <taxon>Bacillati</taxon>
        <taxon>Bacillota</taxon>
        <taxon>Clostridia</taxon>
        <taxon>Peptostreptococcales</taxon>
        <taxon>Natronincolaceae</taxon>
        <taxon>Alkaliphilus</taxon>
    </lineage>
</organism>
<gene>
    <name evidence="1" type="ORF">SAMN03080606_03428</name>
</gene>
<dbReference type="InterPro" id="IPR024479">
    <property type="entry name" value="DUF3866"/>
</dbReference>
<dbReference type="AlphaFoldDB" id="A0A1G5KFS7"/>
<protein>
    <recommendedName>
        <fullName evidence="3">DUF3866 domain-containing protein</fullName>
    </recommendedName>
</protein>
<keyword evidence="2" id="KW-1185">Reference proteome</keyword>
<dbReference type="RefSeq" id="WP_091545925.1">
    <property type="nucleotide sequence ID" value="NZ_FMUS01000026.1"/>
</dbReference>
<name>A0A1G5KFS7_9FIRM</name>
<evidence type="ECO:0008006" key="3">
    <source>
        <dbReference type="Google" id="ProtNLM"/>
    </source>
</evidence>
<sequence>MISLRRGYVKKIIHQTIDKSEVIVEINGALEKAINYNHLSGEIAVGDLVIMNITAVELGLGTGGYHFIIANLRHESIKSGGKGHIMKLRYTPIQIKVLAAEEQNSPYHELFLNFESLNGLPVLIGSLHSMLLPMAATIKYYRPKAKIAYIMTDGAALPIYLSKTVDLLKEKKLIDATITIGNAFGGDFECINVYNGLIAAKEIIKCDFAIITMGPGIVGSGTPFGFSGIEQGINIDAVNSLGGKAITIPRISFADERERHKGISHHTLTVLNKIAKTKSYLPLPLLGKTKMDYLHNQINNLKIDKKHYIVEVNASILPTILDKYSIRVNSMGREFNDDPAFFLACCSGARYSLEALK</sequence>
<reference evidence="1 2" key="1">
    <citation type="submission" date="2016-10" db="EMBL/GenBank/DDBJ databases">
        <authorList>
            <person name="de Groot N.N."/>
        </authorList>
    </citation>
    <scope>NUCLEOTIDE SEQUENCE [LARGE SCALE GENOMIC DNA]</scope>
    <source>
        <strain evidence="1 2">DSM 18978</strain>
    </source>
</reference>
<evidence type="ECO:0000313" key="2">
    <source>
        <dbReference type="Proteomes" id="UP000198636"/>
    </source>
</evidence>